<dbReference type="InterPro" id="IPR057887">
    <property type="entry name" value="IQUB_helical"/>
</dbReference>
<dbReference type="InterPro" id="IPR037695">
    <property type="entry name" value="IQUB"/>
</dbReference>
<dbReference type="GO" id="GO:0060271">
    <property type="term" value="P:cilium assembly"/>
    <property type="evidence" value="ECO:0007669"/>
    <property type="project" value="TreeGrafter"/>
</dbReference>
<dbReference type="GeneTree" id="ENSGT00390000014326"/>
<feature type="compositionally biased region" description="Basic and acidic residues" evidence="1">
    <location>
        <begin position="18"/>
        <end position="28"/>
    </location>
</feature>
<proteinExistence type="predicted"/>
<dbReference type="Pfam" id="PF00240">
    <property type="entry name" value="ubiquitin"/>
    <property type="match status" value="1"/>
</dbReference>
<name>A0A673XQ24_SALTR</name>
<dbReference type="PROSITE" id="PS50053">
    <property type="entry name" value="UBIQUITIN_2"/>
    <property type="match status" value="1"/>
</dbReference>
<dbReference type="CDD" id="cd17061">
    <property type="entry name" value="Ubl_IQUB"/>
    <property type="match status" value="1"/>
</dbReference>
<dbReference type="OrthoDB" id="10265862at2759"/>
<organism evidence="3 4">
    <name type="scientific">Salmo trutta</name>
    <name type="common">Brown trout</name>
    <dbReference type="NCBI Taxonomy" id="8032"/>
    <lineage>
        <taxon>Eukaryota</taxon>
        <taxon>Metazoa</taxon>
        <taxon>Chordata</taxon>
        <taxon>Craniata</taxon>
        <taxon>Vertebrata</taxon>
        <taxon>Euteleostomi</taxon>
        <taxon>Actinopterygii</taxon>
        <taxon>Neopterygii</taxon>
        <taxon>Teleostei</taxon>
        <taxon>Protacanthopterygii</taxon>
        <taxon>Salmoniformes</taxon>
        <taxon>Salmonidae</taxon>
        <taxon>Salmoninae</taxon>
        <taxon>Salmo</taxon>
    </lineage>
</organism>
<dbReference type="GeneID" id="115197023"/>
<reference evidence="3" key="2">
    <citation type="submission" date="2025-09" db="UniProtKB">
        <authorList>
            <consortium name="Ensembl"/>
        </authorList>
    </citation>
    <scope>IDENTIFICATION</scope>
</reference>
<dbReference type="Proteomes" id="UP000472277">
    <property type="component" value="Chromosome 7"/>
</dbReference>
<keyword evidence="4" id="KW-1185">Reference proteome</keyword>
<dbReference type="GO" id="GO:0001669">
    <property type="term" value="C:acrosomal vesicle"/>
    <property type="evidence" value="ECO:0007669"/>
    <property type="project" value="TreeGrafter"/>
</dbReference>
<evidence type="ECO:0000313" key="3">
    <source>
        <dbReference type="Ensembl" id="ENSSTUP00000023498.1"/>
    </source>
</evidence>
<dbReference type="PANTHER" id="PTHR21074">
    <property type="entry name" value="IQ AND UBIQUITIN-LIKE DOMAIN-CONTAINING PROTEIN"/>
    <property type="match status" value="1"/>
</dbReference>
<sequence length="788" mass="90019">MSEEDAETSGLNGNADEQNVKKEGKGPEAEFDESQVESNTTEHPPPDVQDSDTGVKTETGELVGEAVHKSTFLTSGEEDTVEATAQADLPEDSRQDGASPKKTTFSNEVGNSTATVKIMLMPEGHMMTMAFAIGLTVKELKYHFANELKVPSELIQISQSGRMVEDHRTLIELGVQPHGTIQLEMTSSDPENHPIRPVKPQQDYNMPDVITVRVQTETETFQDVVVEIERATHRKAFLGGYRHKATETEYHHAAVQTIAKRKPIRGVGTFSRDTQTVTVKSQSQQCTNSTSTQMTKIGCYVSNMEDKLISPGSYVTAAQYHGKRLRAVITLQMYTRRWQAKRMTDQLRQDREMRLAWMEREGRRKREEKEVQIKAEYHRRMNPQCRDDFALLYSALEKWRREEVEHIDATLDGAERKAALCALLEQESQLIASIGRHRIAAGERNYDKAVQAFLEKCAAPKRWRAFDGKMTQVDTQYTIRAKELRDLYSSINLHYLNQEERLDVLLTLKHTVKEHDCKLTQNIVELIDREADLLMRGVKETNLEGLRKRISTLFLQYIKNPTFNPEVAKLLKVPQDPAQLRKNIYFCRGCSRYLLSTDFALTANARLVGKCRSCSELDNEARRREDFSHYKTILRRLRKTEAQRNKEAKITYLLQEQDLRYLVDVVWGAQSALSAWSDMHDLVMVRWDCQWEWSPWNCILLTKEEAAAHIKMENIEKAYGVVFIRNVKHKHTVAKKYFSKIPVMAKYLQDVNSQSAAHGNLLVAKPINTVTARILTTTPQAAGVKATQ</sequence>
<evidence type="ECO:0000313" key="4">
    <source>
        <dbReference type="Proteomes" id="UP000472277"/>
    </source>
</evidence>
<feature type="domain" description="Ubiquitin-like" evidence="2">
    <location>
        <begin position="114"/>
        <end position="190"/>
    </location>
</feature>
<dbReference type="SUPFAM" id="SSF54236">
    <property type="entry name" value="Ubiquitin-like"/>
    <property type="match status" value="1"/>
</dbReference>
<dbReference type="PANTHER" id="PTHR21074:SF0">
    <property type="entry name" value="IQ AND UBIQUITIN-LIKE DOMAIN-CONTAINING PROTEIN"/>
    <property type="match status" value="1"/>
</dbReference>
<gene>
    <name evidence="3" type="primary">IQUB</name>
    <name evidence="3" type="synonym">iqub</name>
</gene>
<accession>A0A673XQ24</accession>
<evidence type="ECO:0000259" key="2">
    <source>
        <dbReference type="PROSITE" id="PS50053"/>
    </source>
</evidence>
<dbReference type="InterPro" id="IPR000626">
    <property type="entry name" value="Ubiquitin-like_dom"/>
</dbReference>
<dbReference type="GO" id="GO:0031514">
    <property type="term" value="C:motile cilium"/>
    <property type="evidence" value="ECO:0007669"/>
    <property type="project" value="TreeGrafter"/>
</dbReference>
<dbReference type="Ensembl" id="ENSSTUT00000024652.1">
    <property type="protein sequence ID" value="ENSSTUP00000023498.1"/>
    <property type="gene ID" value="ENSSTUG00000010187.1"/>
</dbReference>
<dbReference type="InterPro" id="IPR029071">
    <property type="entry name" value="Ubiquitin-like_domsf"/>
</dbReference>
<dbReference type="RefSeq" id="XP_029614008.1">
    <property type="nucleotide sequence ID" value="XM_029758148.1"/>
</dbReference>
<dbReference type="GO" id="GO:0030317">
    <property type="term" value="P:flagellated sperm motility"/>
    <property type="evidence" value="ECO:0007669"/>
    <property type="project" value="TreeGrafter"/>
</dbReference>
<evidence type="ECO:0000256" key="1">
    <source>
        <dbReference type="SAM" id="MobiDB-lite"/>
    </source>
</evidence>
<dbReference type="InParanoid" id="A0A673XQ24"/>
<dbReference type="Pfam" id="PF25805">
    <property type="entry name" value="IQUB"/>
    <property type="match status" value="1"/>
</dbReference>
<dbReference type="AlphaFoldDB" id="A0A673XQ24"/>
<dbReference type="KEGG" id="stru:115197023"/>
<dbReference type="CTD" id="154865"/>
<reference evidence="3" key="1">
    <citation type="submission" date="2025-08" db="UniProtKB">
        <authorList>
            <consortium name="Ensembl"/>
        </authorList>
    </citation>
    <scope>IDENTIFICATION</scope>
</reference>
<protein>
    <submittedName>
        <fullName evidence="3">IQ motif and ubiquitin domain containing</fullName>
    </submittedName>
</protein>
<feature type="region of interest" description="Disordered" evidence="1">
    <location>
        <begin position="1"/>
        <end position="108"/>
    </location>
</feature>
<dbReference type="FunCoup" id="A0A673XQ24">
    <property type="interactions" value="439"/>
</dbReference>
<dbReference type="Gene3D" id="3.10.20.90">
    <property type="entry name" value="Phosphatidylinositol 3-kinase Catalytic Subunit, Chain A, domain 1"/>
    <property type="match status" value="1"/>
</dbReference>
<dbReference type="OMA" id="TFAQKER"/>